<dbReference type="GO" id="GO:0005886">
    <property type="term" value="C:plasma membrane"/>
    <property type="evidence" value="ECO:0007669"/>
    <property type="project" value="UniProtKB-SubCell"/>
</dbReference>
<dbReference type="PANTHER" id="PTHR30572:SF4">
    <property type="entry name" value="ABC TRANSPORTER PERMEASE YTRF"/>
    <property type="match status" value="1"/>
</dbReference>
<feature type="transmembrane region" description="Helical" evidence="7">
    <location>
        <begin position="329"/>
        <end position="358"/>
    </location>
</feature>
<organism evidence="10 11">
    <name type="scientific">Occallatibacter riparius</name>
    <dbReference type="NCBI Taxonomy" id="1002689"/>
    <lineage>
        <taxon>Bacteria</taxon>
        <taxon>Pseudomonadati</taxon>
        <taxon>Acidobacteriota</taxon>
        <taxon>Terriglobia</taxon>
        <taxon>Terriglobales</taxon>
        <taxon>Acidobacteriaceae</taxon>
        <taxon>Occallatibacter</taxon>
    </lineage>
</organism>
<dbReference type="Pfam" id="PF02687">
    <property type="entry name" value="FtsX"/>
    <property type="match status" value="2"/>
</dbReference>
<reference evidence="10" key="1">
    <citation type="submission" date="2021-04" db="EMBL/GenBank/DDBJ databases">
        <title>Phylogenetic analysis of Acidobacteriaceae.</title>
        <authorList>
            <person name="Qiu L."/>
            <person name="Zhang Q."/>
        </authorList>
    </citation>
    <scope>NUCLEOTIDE SEQUENCE</scope>
    <source>
        <strain evidence="10">DSM 25168</strain>
    </source>
</reference>
<dbReference type="NCBIfam" id="TIGR03434">
    <property type="entry name" value="ADOP"/>
    <property type="match status" value="1"/>
</dbReference>
<dbReference type="GO" id="GO:0022857">
    <property type="term" value="F:transmembrane transporter activity"/>
    <property type="evidence" value="ECO:0007669"/>
    <property type="project" value="TreeGrafter"/>
</dbReference>
<dbReference type="KEGG" id="orp:MOP44_21295"/>
<feature type="transmembrane region" description="Helical" evidence="7">
    <location>
        <begin position="378"/>
        <end position="398"/>
    </location>
</feature>
<feature type="domain" description="ABC3 transporter permease C-terminal" evidence="8">
    <location>
        <begin position="288"/>
        <end position="407"/>
    </location>
</feature>
<dbReference type="InterPro" id="IPR050250">
    <property type="entry name" value="Macrolide_Exporter_MacB"/>
</dbReference>
<feature type="domain" description="ABC3 transporter permease C-terminal" evidence="8">
    <location>
        <begin position="693"/>
        <end position="806"/>
    </location>
</feature>
<dbReference type="Proteomes" id="UP001059380">
    <property type="component" value="Chromosome"/>
</dbReference>
<feature type="transmembrane region" description="Helical" evidence="7">
    <location>
        <begin position="287"/>
        <end position="308"/>
    </location>
</feature>
<evidence type="ECO:0000256" key="3">
    <source>
        <dbReference type="ARBA" id="ARBA00022692"/>
    </source>
</evidence>
<protein>
    <submittedName>
        <fullName evidence="10">ABC transporter permease</fullName>
    </submittedName>
</protein>
<evidence type="ECO:0000313" key="11">
    <source>
        <dbReference type="Proteomes" id="UP001059380"/>
    </source>
</evidence>
<evidence type="ECO:0000313" key="10">
    <source>
        <dbReference type="EMBL" id="UWZ83094.1"/>
    </source>
</evidence>
<dbReference type="RefSeq" id="WP_260792427.1">
    <property type="nucleotide sequence ID" value="NZ_CP093313.1"/>
</dbReference>
<accession>A0A9J7BQ78</accession>
<feature type="transmembrane region" description="Helical" evidence="7">
    <location>
        <begin position="689"/>
        <end position="714"/>
    </location>
</feature>
<keyword evidence="4 7" id="KW-1133">Transmembrane helix</keyword>
<dbReference type="AlphaFoldDB" id="A0A9J7BQ78"/>
<evidence type="ECO:0000259" key="9">
    <source>
        <dbReference type="Pfam" id="PF12704"/>
    </source>
</evidence>
<evidence type="ECO:0000256" key="4">
    <source>
        <dbReference type="ARBA" id="ARBA00022989"/>
    </source>
</evidence>
<dbReference type="InterPro" id="IPR017800">
    <property type="entry name" value="ADOP"/>
</dbReference>
<evidence type="ECO:0000256" key="6">
    <source>
        <dbReference type="ARBA" id="ARBA00038076"/>
    </source>
</evidence>
<evidence type="ECO:0000256" key="7">
    <source>
        <dbReference type="SAM" id="Phobius"/>
    </source>
</evidence>
<comment type="subcellular location">
    <subcellularLocation>
        <location evidence="1">Cell membrane</location>
        <topology evidence="1">Multi-pass membrane protein</topology>
    </subcellularLocation>
</comment>
<proteinExistence type="inferred from homology"/>
<keyword evidence="11" id="KW-1185">Reference proteome</keyword>
<feature type="transmembrane region" description="Helical" evidence="7">
    <location>
        <begin position="430"/>
        <end position="450"/>
    </location>
</feature>
<comment type="similarity">
    <text evidence="6">Belongs to the ABC-4 integral membrane protein family.</text>
</comment>
<evidence type="ECO:0000256" key="2">
    <source>
        <dbReference type="ARBA" id="ARBA00022475"/>
    </source>
</evidence>
<dbReference type="InterPro" id="IPR003838">
    <property type="entry name" value="ABC3_permease_C"/>
</dbReference>
<evidence type="ECO:0000259" key="8">
    <source>
        <dbReference type="Pfam" id="PF02687"/>
    </source>
</evidence>
<dbReference type="EMBL" id="CP093313">
    <property type="protein sequence ID" value="UWZ83094.1"/>
    <property type="molecule type" value="Genomic_DNA"/>
</dbReference>
<keyword evidence="2" id="KW-1003">Cell membrane</keyword>
<feature type="transmembrane region" description="Helical" evidence="7">
    <location>
        <begin position="773"/>
        <end position="799"/>
    </location>
</feature>
<feature type="transmembrane region" description="Helical" evidence="7">
    <location>
        <begin position="734"/>
        <end position="761"/>
    </location>
</feature>
<dbReference type="Pfam" id="PF12704">
    <property type="entry name" value="MacB_PCD"/>
    <property type="match status" value="2"/>
</dbReference>
<keyword evidence="3 7" id="KW-0812">Transmembrane</keyword>
<evidence type="ECO:0000256" key="1">
    <source>
        <dbReference type="ARBA" id="ARBA00004651"/>
    </source>
</evidence>
<evidence type="ECO:0000256" key="5">
    <source>
        <dbReference type="ARBA" id="ARBA00023136"/>
    </source>
</evidence>
<feature type="domain" description="MacB-like periplasmic core" evidence="9">
    <location>
        <begin position="21"/>
        <end position="242"/>
    </location>
</feature>
<gene>
    <name evidence="10" type="ORF">MOP44_21295</name>
</gene>
<dbReference type="PANTHER" id="PTHR30572">
    <property type="entry name" value="MEMBRANE COMPONENT OF TRANSPORTER-RELATED"/>
    <property type="match status" value="1"/>
</dbReference>
<keyword evidence="5 7" id="KW-0472">Membrane</keyword>
<sequence length="813" mass="86928">MNVWRHLRYAWRTVWQAPGLSAVIILSIALGIAAPTTVFSVANGLLWGLLPVKDPGRLVMFSEGESFSYPDYLDFRDQTSDIFDGGVAAHFPIIPASVGGSGAPERVWGQAVSGNYFAILALKMQLGRPILPQEDTVLGRDPVVVLSHELWKRRFGADPQVLNREVVLNGKPYTVVGVAPPGFEGSDRGIVSEFWVPLAMCETIAPFLETDSGGRNNRSNNWLMLNARLQPGVNRATAVAKVNLLKKGLDQKYRPGQKDYRAITLQPAGGMIAGSVSPAYLLVTVLMVLAGALLLLVCANVGNLLLARSSGRQKEIAIRMALGSARSKLVTQLLIESTLVAALGAALGLVLAAGAAHALSTFQLPIPLPIKFDFNVDVRVLAFTALLIPLTALAFGLIPALRSTRLDIAAVLKTVPGDSSRGRRFTLRNALVVFQVAISVALLAAAGLFIRSAHNAALIDIGFKPDGILIAAIDPRTHGYSAEKTVQFTSQLRDKVAAIPGVRSVSFTDLVPLSFAGTNYDFSTQSEGSAPEQKVNANVFTVSDGFFQTMEMPIRQGRDFHRQAESAGAVIVNEHFAAQLFPRQDPIGRQIHQGKTTYSIIGVAQNSKTRFISEAPDNTIYLQLGSVPSASASFFGMSILVKSAGDARKFERPLRDAIASLDPNMAVFNVETMEDHVSKSLLLPKISSILLGLFGAIGLGLAAIGLFAVMSYWVRRRVHEIGIRMALGARRGELLQMVLGQALAMTAMGLVIGIGLALLLGRSMASLLYGVKGADLATCCTVSAVLLATAIVATIVPALKAAHVEPSIALRHE</sequence>
<feature type="domain" description="MacB-like periplasmic core" evidence="9">
    <location>
        <begin position="431"/>
        <end position="647"/>
    </location>
</feature>
<name>A0A9J7BQ78_9BACT</name>
<feature type="transmembrane region" description="Helical" evidence="7">
    <location>
        <begin position="20"/>
        <end position="50"/>
    </location>
</feature>
<dbReference type="InterPro" id="IPR025857">
    <property type="entry name" value="MacB_PCD"/>
</dbReference>